<dbReference type="PANTHER" id="PTHR45911">
    <property type="entry name" value="C2 DOMAIN-CONTAINING PROTEIN"/>
    <property type="match status" value="1"/>
</dbReference>
<evidence type="ECO:0000313" key="4">
    <source>
        <dbReference type="EMBL" id="CAF1650696.1"/>
    </source>
</evidence>
<dbReference type="CDD" id="cd00030">
    <property type="entry name" value="C2"/>
    <property type="match status" value="2"/>
</dbReference>
<evidence type="ECO:0000256" key="1">
    <source>
        <dbReference type="ARBA" id="ARBA00022723"/>
    </source>
</evidence>
<dbReference type="SMART" id="SM00239">
    <property type="entry name" value="C2"/>
    <property type="match status" value="2"/>
</dbReference>
<feature type="domain" description="C2" evidence="3">
    <location>
        <begin position="1"/>
        <end position="101"/>
    </location>
</feature>
<dbReference type="InterPro" id="IPR035892">
    <property type="entry name" value="C2_domain_sf"/>
</dbReference>
<evidence type="ECO:0000313" key="5">
    <source>
        <dbReference type="Proteomes" id="UP000663834"/>
    </source>
</evidence>
<keyword evidence="2" id="KW-0106">Calcium</keyword>
<gene>
    <name evidence="4" type="ORF">KQP761_LOCUS29915</name>
</gene>
<reference evidence="4" key="1">
    <citation type="submission" date="2021-02" db="EMBL/GenBank/DDBJ databases">
        <authorList>
            <person name="Nowell W R."/>
        </authorList>
    </citation>
    <scope>NUCLEOTIDE SEQUENCE</scope>
</reference>
<dbReference type="SUPFAM" id="SSF49562">
    <property type="entry name" value="C2 domain (Calcium/lipid-binding domain, CaLB)"/>
    <property type="match status" value="2"/>
</dbReference>
<name>A0A816EK49_9BILA</name>
<dbReference type="Gene3D" id="2.60.40.150">
    <property type="entry name" value="C2 domain"/>
    <property type="match status" value="2"/>
</dbReference>
<organism evidence="4 5">
    <name type="scientific">Rotaria magnacalcarata</name>
    <dbReference type="NCBI Taxonomy" id="392030"/>
    <lineage>
        <taxon>Eukaryota</taxon>
        <taxon>Metazoa</taxon>
        <taxon>Spiralia</taxon>
        <taxon>Gnathifera</taxon>
        <taxon>Rotifera</taxon>
        <taxon>Eurotatoria</taxon>
        <taxon>Bdelloidea</taxon>
        <taxon>Philodinida</taxon>
        <taxon>Philodinidae</taxon>
        <taxon>Rotaria</taxon>
    </lineage>
</organism>
<feature type="domain" description="C2" evidence="3">
    <location>
        <begin position="102"/>
        <end position="180"/>
    </location>
</feature>
<dbReference type="OrthoDB" id="1029639at2759"/>
<dbReference type="EMBL" id="CAJNOW010016518">
    <property type="protein sequence ID" value="CAF1650696.1"/>
    <property type="molecule type" value="Genomic_DNA"/>
</dbReference>
<keyword evidence="1" id="KW-0479">Metal-binding</keyword>
<protein>
    <recommendedName>
        <fullName evidence="3">C2 domain-containing protein</fullName>
    </recommendedName>
</protein>
<dbReference type="Pfam" id="PF00168">
    <property type="entry name" value="C2"/>
    <property type="match status" value="2"/>
</dbReference>
<dbReference type="GO" id="GO:0005509">
    <property type="term" value="F:calcium ion binding"/>
    <property type="evidence" value="ECO:0007669"/>
    <property type="project" value="TreeGrafter"/>
</dbReference>
<accession>A0A816EK49</accession>
<dbReference type="PROSITE" id="PS50004">
    <property type="entry name" value="C2"/>
    <property type="match status" value="2"/>
</dbReference>
<sequence length="205" mass="24096">MAQLQITVVEAKNLTQKDTLSENDAFIQIYLDEKHSKQKTKVKQDSNNPIWNESFVFNHLHGQNTLHLDIYDEDAIKDEKIGSVIIDLHHLYDKGHIDNCENDAFIQIYLDEKHSKQKTKVKQDSNNPIWNESFVFNRLHGQNTLHLDIYDEDAIKDEKIGSVIIDLHHLYDKGHIDNWFDIEEKHGKKSHGQIHLILHYEKLKI</sequence>
<dbReference type="Proteomes" id="UP000663834">
    <property type="component" value="Unassembled WGS sequence"/>
</dbReference>
<evidence type="ECO:0000259" key="3">
    <source>
        <dbReference type="PROSITE" id="PS50004"/>
    </source>
</evidence>
<evidence type="ECO:0000256" key="2">
    <source>
        <dbReference type="ARBA" id="ARBA00022837"/>
    </source>
</evidence>
<dbReference type="AlphaFoldDB" id="A0A816EK49"/>
<dbReference type="PANTHER" id="PTHR45911:SF4">
    <property type="entry name" value="MULTIPLE C2 AND TRANSMEMBRANE DOMAIN-CONTAINING PROTEIN"/>
    <property type="match status" value="1"/>
</dbReference>
<dbReference type="InterPro" id="IPR000008">
    <property type="entry name" value="C2_dom"/>
</dbReference>
<comment type="caution">
    <text evidence="4">The sequence shown here is derived from an EMBL/GenBank/DDBJ whole genome shotgun (WGS) entry which is preliminary data.</text>
</comment>
<dbReference type="GO" id="GO:0016020">
    <property type="term" value="C:membrane"/>
    <property type="evidence" value="ECO:0007669"/>
    <property type="project" value="TreeGrafter"/>
</dbReference>
<proteinExistence type="predicted"/>